<dbReference type="RefSeq" id="WP_253362189.1">
    <property type="nucleotide sequence ID" value="NZ_JAIULA010000035.1"/>
</dbReference>
<protein>
    <submittedName>
        <fullName evidence="1">Uncharacterized protein</fullName>
    </submittedName>
</protein>
<gene>
    <name evidence="1" type="ORF">LB941_11865</name>
</gene>
<organism evidence="1 2">
    <name type="scientific">Ligilactobacillus ubinensis</name>
    <dbReference type="NCBI Taxonomy" id="2876789"/>
    <lineage>
        <taxon>Bacteria</taxon>
        <taxon>Bacillati</taxon>
        <taxon>Bacillota</taxon>
        <taxon>Bacilli</taxon>
        <taxon>Lactobacillales</taxon>
        <taxon>Lactobacillaceae</taxon>
        <taxon>Ligilactobacillus</taxon>
    </lineage>
</organism>
<dbReference type="Proteomes" id="UP001139006">
    <property type="component" value="Unassembled WGS sequence"/>
</dbReference>
<evidence type="ECO:0000313" key="1">
    <source>
        <dbReference type="EMBL" id="MCP0888025.1"/>
    </source>
</evidence>
<dbReference type="EMBL" id="JAIULA010000035">
    <property type="protein sequence ID" value="MCP0888025.1"/>
    <property type="molecule type" value="Genomic_DNA"/>
</dbReference>
<sequence>MSGFEIILPNEQLLSIDVTNKEYYNYDFQSFSLVPLQQSASVLVSDNIKQKLFSHISEAKLIRQLANKGEKEYVAKFTEYAKEKLESGEWQLGIKRDTGENYAVLRDAATKKFKSNVILESKVIRDLGNLPELSAIQGQLANISEQIEHLNKVIGRVEQGQYNDRYAGFFSARQLVIEGLATINTNLRQELLVSAIRTNNDTIGKLMLVLNQDINDFLNLKTKKKDAKRIDGFLQNSIGYLNSSVQLNLVAYTALGEQKPLLASLVNYQSFIEQILLKKIDDSDRTVAWGIDNIHVGTDGKFSELSTDISSKITTLLEGIETGKIGDVENEKIETTDM</sequence>
<proteinExistence type="predicted"/>
<accession>A0A9X2FMZ7</accession>
<dbReference type="AlphaFoldDB" id="A0A9X2FMZ7"/>
<evidence type="ECO:0000313" key="2">
    <source>
        <dbReference type="Proteomes" id="UP001139006"/>
    </source>
</evidence>
<keyword evidence="2" id="KW-1185">Reference proteome</keyword>
<name>A0A9X2FMZ7_9LACO</name>
<reference evidence="1 2" key="1">
    <citation type="journal article" date="2023" name="Int. J. Syst. Evol. Microbiol.">
        <title>Ligilactobacillus ubinensis sp. nov., a novel species isolated from the wild ferment of a durian fruit (Durio zibethinus).</title>
        <authorList>
            <person name="Heng Y.C."/>
            <person name="Menon N."/>
            <person name="Chen B."/>
            <person name="Loo B.Z.L."/>
            <person name="Wong G.W.J."/>
            <person name="Lim A.C.H."/>
            <person name="Silvaraju S."/>
            <person name="Kittelmann S."/>
        </authorList>
    </citation>
    <scope>NUCLEOTIDE SEQUENCE [LARGE SCALE GENOMIC DNA]</scope>
    <source>
        <strain evidence="1 2">WILCCON 0076</strain>
    </source>
</reference>
<comment type="caution">
    <text evidence="1">The sequence shown here is derived from an EMBL/GenBank/DDBJ whole genome shotgun (WGS) entry which is preliminary data.</text>
</comment>